<evidence type="ECO:0000259" key="9">
    <source>
        <dbReference type="Pfam" id="PF21985"/>
    </source>
</evidence>
<dbReference type="Gene3D" id="3.40.50.150">
    <property type="entry name" value="Vaccinia Virus protein VP39"/>
    <property type="match status" value="1"/>
</dbReference>
<evidence type="ECO:0000256" key="3">
    <source>
        <dbReference type="ARBA" id="ARBA00022679"/>
    </source>
</evidence>
<dbReference type="Gene3D" id="3.10.330.20">
    <property type="match status" value="1"/>
</dbReference>
<reference evidence="10" key="1">
    <citation type="thesis" date="2020" institute="ProQuest LLC" country="789 East Eisenhower Parkway, Ann Arbor, MI, USA">
        <title>Comparative Genomics and Chromosome Evolution.</title>
        <authorList>
            <person name="Mudd A.B."/>
        </authorList>
    </citation>
    <scope>NUCLEOTIDE SEQUENCE</scope>
    <source>
        <strain evidence="10">Female2</strain>
        <tissue evidence="10">Blood</tissue>
    </source>
</reference>
<evidence type="ECO:0000313" key="10">
    <source>
        <dbReference type="EMBL" id="KAG8443860.1"/>
    </source>
</evidence>
<dbReference type="EMBL" id="JAACNH010000004">
    <property type="protein sequence ID" value="KAG8443860.1"/>
    <property type="molecule type" value="Genomic_DNA"/>
</dbReference>
<dbReference type="PANTHER" id="PTHR12133">
    <property type="entry name" value="TRNA (ADENINE(58)-N(1))-METHYLTRANSFERASE"/>
    <property type="match status" value="1"/>
</dbReference>
<dbReference type="PROSITE" id="PS51620">
    <property type="entry name" value="SAM_TRM61"/>
    <property type="match status" value="1"/>
</dbReference>
<sequence length="463" mass="52209">MIRRCAARFPVTLGGPCAVPCRHHCRSEPPSPVDDDPRGEDSEETPDTSLLTKFHSRRAWGRLLSPLDRVTQMIPPQFISQDIRDLRGAPEIEEREQGPPETPSNSSPGQEDTANPVPQCEDEMGPSRLLGTPFRPGDVLVTEFKKRHYTEFRKMFKLTESGKLMSNWGAIGHKEIVGKLPGQRLRTSIGFEFLLRRPSLEEFVLFMKRGPTISYPKDITAMLMMMDISPGDVVLEAGSGSGGMTLFLSRAVGAEGCVYSFEIRTDHHLIAQRNFRKWKNAWDIWRSHPWPENVHFINKDLSVALPDMKSVTFDAVALDMLNPHVALPALMPHLKQGGVCAVYLANITQVIDLLEGIRSCQLFLVCEKVKEVSVKDWLVAPSIRKDGTISQRVDPQRNAESELQQNESELHSDSEELPETVKPFGQIPYIARPLPWQTGHTAFLVQLRKFQPSPKYMDPEDAR</sequence>
<dbReference type="InterPro" id="IPR014816">
    <property type="entry name" value="tRNA_MeTrfase_Gcd14"/>
</dbReference>
<dbReference type="Pfam" id="PF08704">
    <property type="entry name" value="GCD14"/>
    <property type="match status" value="1"/>
</dbReference>
<dbReference type="FunFam" id="3.10.330.20:FF:000003">
    <property type="entry name" value="tRNA (Adenine(58)-N(1))-methyltransferase, mitochondrial isoform X1"/>
    <property type="match status" value="1"/>
</dbReference>
<gene>
    <name evidence="10" type="ORF">GDO86_009159</name>
</gene>
<keyword evidence="3" id="KW-0808">Transferase</keyword>
<name>A0A8T2JKL6_9PIPI</name>
<evidence type="ECO:0000256" key="2">
    <source>
        <dbReference type="ARBA" id="ARBA00022603"/>
    </source>
</evidence>
<dbReference type="SUPFAM" id="SSF53335">
    <property type="entry name" value="S-adenosyl-L-methionine-dependent methyltransferases"/>
    <property type="match status" value="1"/>
</dbReference>
<comment type="catalytic activity">
    <reaction evidence="6">
        <text>an adenosine in mRNA + S-adenosyl-L-methionine = an N(1)-methyladenosine in mRNA + S-adenosyl-L-homocysteine + H(+)</text>
        <dbReference type="Rhea" id="RHEA:55392"/>
        <dbReference type="Rhea" id="RHEA-COMP:12414"/>
        <dbReference type="Rhea" id="RHEA-COMP:12415"/>
        <dbReference type="ChEBI" id="CHEBI:15378"/>
        <dbReference type="ChEBI" id="CHEBI:57856"/>
        <dbReference type="ChEBI" id="CHEBI:59789"/>
        <dbReference type="ChEBI" id="CHEBI:74411"/>
        <dbReference type="ChEBI" id="CHEBI:74491"/>
    </reaction>
</comment>
<feature type="region of interest" description="Disordered" evidence="7">
    <location>
        <begin position="92"/>
        <end position="132"/>
    </location>
</feature>
<dbReference type="CDD" id="cd02440">
    <property type="entry name" value="AdoMet_MTases"/>
    <property type="match status" value="1"/>
</dbReference>
<dbReference type="InterPro" id="IPR054151">
    <property type="entry name" value="TR61B_FKBP-like"/>
</dbReference>
<comment type="caution">
    <text evidence="10">The sequence shown here is derived from an EMBL/GenBank/DDBJ whole genome shotgun (WGS) entry which is preliminary data.</text>
</comment>
<feature type="region of interest" description="Disordered" evidence="7">
    <location>
        <begin position="391"/>
        <end position="417"/>
    </location>
</feature>
<keyword evidence="5" id="KW-0819">tRNA processing</keyword>
<dbReference type="GO" id="GO:0005739">
    <property type="term" value="C:mitochondrion"/>
    <property type="evidence" value="ECO:0007669"/>
    <property type="project" value="TreeGrafter"/>
</dbReference>
<dbReference type="AlphaFoldDB" id="A0A8T2JKL6"/>
<dbReference type="PANTHER" id="PTHR12133:SF1">
    <property type="entry name" value="TRNA (ADENINE(58)-N(1))-METHYLTRANSFERASE, MITOCHONDRIAL"/>
    <property type="match status" value="1"/>
</dbReference>
<evidence type="ECO:0000256" key="4">
    <source>
        <dbReference type="ARBA" id="ARBA00022691"/>
    </source>
</evidence>
<organism evidence="10 11">
    <name type="scientific">Hymenochirus boettgeri</name>
    <name type="common">Congo dwarf clawed frog</name>
    <dbReference type="NCBI Taxonomy" id="247094"/>
    <lineage>
        <taxon>Eukaryota</taxon>
        <taxon>Metazoa</taxon>
        <taxon>Chordata</taxon>
        <taxon>Craniata</taxon>
        <taxon>Vertebrata</taxon>
        <taxon>Euteleostomi</taxon>
        <taxon>Amphibia</taxon>
        <taxon>Batrachia</taxon>
        <taxon>Anura</taxon>
        <taxon>Pipoidea</taxon>
        <taxon>Pipidae</taxon>
        <taxon>Pipinae</taxon>
        <taxon>Hymenochirus</taxon>
    </lineage>
</organism>
<evidence type="ECO:0000259" key="8">
    <source>
        <dbReference type="Pfam" id="PF08704"/>
    </source>
</evidence>
<evidence type="ECO:0000313" key="11">
    <source>
        <dbReference type="Proteomes" id="UP000812440"/>
    </source>
</evidence>
<dbReference type="EC" id="2.1.1.220" evidence="1"/>
<feature type="compositionally biased region" description="Polar residues" evidence="7">
    <location>
        <begin position="103"/>
        <end position="113"/>
    </location>
</feature>
<feature type="domain" description="TR61B FKBP-like" evidence="9">
    <location>
        <begin position="137"/>
        <end position="190"/>
    </location>
</feature>
<evidence type="ECO:0000256" key="6">
    <source>
        <dbReference type="ARBA" id="ARBA00048481"/>
    </source>
</evidence>
<dbReference type="InterPro" id="IPR029063">
    <property type="entry name" value="SAM-dependent_MTases_sf"/>
</dbReference>
<evidence type="ECO:0000256" key="7">
    <source>
        <dbReference type="SAM" id="MobiDB-lite"/>
    </source>
</evidence>
<dbReference type="Proteomes" id="UP000812440">
    <property type="component" value="Chromosome 5"/>
</dbReference>
<dbReference type="FunFam" id="3.40.50.150:FF:000181">
    <property type="entry name" value="tRNA (Adenine(58)-N(1))-methyltransferase, mitochondrial isoform X4"/>
    <property type="match status" value="1"/>
</dbReference>
<dbReference type="GO" id="GO:0030488">
    <property type="term" value="P:tRNA methylation"/>
    <property type="evidence" value="ECO:0007669"/>
    <property type="project" value="InterPro"/>
</dbReference>
<feature type="domain" description="tRNA (adenine(58)-N(1))-methyltransferase catalytic subunit TRM61 C-terminal" evidence="8">
    <location>
        <begin position="204"/>
        <end position="445"/>
    </location>
</feature>
<proteinExistence type="predicted"/>
<dbReference type="Pfam" id="PF21985">
    <property type="entry name" value="TR61B_FKBP-like"/>
    <property type="match status" value="1"/>
</dbReference>
<feature type="region of interest" description="Disordered" evidence="7">
    <location>
        <begin position="21"/>
        <end position="52"/>
    </location>
</feature>
<dbReference type="GO" id="GO:0031515">
    <property type="term" value="C:tRNA (m1A) methyltransferase complex"/>
    <property type="evidence" value="ECO:0007669"/>
    <property type="project" value="InterPro"/>
</dbReference>
<protein>
    <recommendedName>
        <fullName evidence="1">tRNA (adenine(58)-N(1))-methyltransferase</fullName>
        <ecNumber evidence="1">2.1.1.220</ecNumber>
    </recommendedName>
</protein>
<dbReference type="InterPro" id="IPR049470">
    <property type="entry name" value="TRM61_C"/>
</dbReference>
<evidence type="ECO:0000256" key="1">
    <source>
        <dbReference type="ARBA" id="ARBA00012796"/>
    </source>
</evidence>
<keyword evidence="4" id="KW-0949">S-adenosyl-L-methionine</keyword>
<keyword evidence="11" id="KW-1185">Reference proteome</keyword>
<dbReference type="GO" id="GO:0160107">
    <property type="term" value="F:tRNA (adenine(58)-N1)-methyltransferase activity"/>
    <property type="evidence" value="ECO:0007669"/>
    <property type="project" value="UniProtKB-EC"/>
</dbReference>
<keyword evidence="2" id="KW-0489">Methyltransferase</keyword>
<evidence type="ECO:0000256" key="5">
    <source>
        <dbReference type="ARBA" id="ARBA00022694"/>
    </source>
</evidence>
<accession>A0A8T2JKL6</accession>
<dbReference type="OrthoDB" id="5585464at2759"/>